<name>A0AAU2HG33_9ACTN</name>
<feature type="region of interest" description="Disordered" evidence="1">
    <location>
        <begin position="35"/>
        <end position="328"/>
    </location>
</feature>
<feature type="compositionally biased region" description="Pro residues" evidence="1">
    <location>
        <begin position="248"/>
        <end position="262"/>
    </location>
</feature>
<dbReference type="AlphaFoldDB" id="A0AAU2HG33"/>
<feature type="compositionally biased region" description="Gly residues" evidence="1">
    <location>
        <begin position="54"/>
        <end position="63"/>
    </location>
</feature>
<keyword evidence="2" id="KW-0614">Plasmid</keyword>
<reference evidence="2" key="1">
    <citation type="submission" date="2022-10" db="EMBL/GenBank/DDBJ databases">
        <title>The complete genomes of actinobacterial strains from the NBC collection.</title>
        <authorList>
            <person name="Joergensen T.S."/>
            <person name="Alvarez Arevalo M."/>
            <person name="Sterndorff E.B."/>
            <person name="Faurdal D."/>
            <person name="Vuksanovic O."/>
            <person name="Mourched A.-S."/>
            <person name="Charusanti P."/>
            <person name="Shaw S."/>
            <person name="Blin K."/>
            <person name="Weber T."/>
        </authorList>
    </citation>
    <scope>NUCLEOTIDE SEQUENCE</scope>
    <source>
        <strain evidence="2">NBC_00060</strain>
        <plasmid evidence="2">unnamed1</plasmid>
    </source>
</reference>
<organism evidence="2">
    <name type="scientific">Streptomyces sp. NBC_00060</name>
    <dbReference type="NCBI Taxonomy" id="2975636"/>
    <lineage>
        <taxon>Bacteria</taxon>
        <taxon>Bacillati</taxon>
        <taxon>Actinomycetota</taxon>
        <taxon>Actinomycetes</taxon>
        <taxon>Kitasatosporales</taxon>
        <taxon>Streptomycetaceae</taxon>
        <taxon>Streptomyces</taxon>
    </lineage>
</organism>
<proteinExistence type="predicted"/>
<protein>
    <submittedName>
        <fullName evidence="2">Uncharacterized protein</fullName>
    </submittedName>
</protein>
<feature type="compositionally biased region" description="Acidic residues" evidence="1">
    <location>
        <begin position="196"/>
        <end position="210"/>
    </location>
</feature>
<feature type="compositionally biased region" description="Low complexity" evidence="1">
    <location>
        <begin position="39"/>
        <end position="53"/>
    </location>
</feature>
<accession>A0AAU2HG33</accession>
<feature type="compositionally biased region" description="Basic and acidic residues" evidence="1">
    <location>
        <begin position="98"/>
        <end position="108"/>
    </location>
</feature>
<gene>
    <name evidence="2" type="ORF">OHV25_40360</name>
</gene>
<sequence length="466" mass="46482">MSLTLSAGGTALAVNAAHGTTPSHSNVNSKALAACSGLPAPGATGGTPATAGGTAAGTGGTGVPGRAPGTAGSTGGSAGTGAKDGPSSATTTPTTPTKEPDGTDDKKPPTNTPTQDPADTGDQTGAAKSPAPDTADIPEPTASPDDRSTPDNSNAPTDTDTDKEAPASSTDTELPTDGTNVTGNDDDNTNAPEGSTAEEDEQAEQGEQAEEPGQAEPSDQTDEGADVQTEAAPGCPPAGAGGTGSTTPAPPASPAPPRPATPSTPAKPVTEEDPSAGIDIHCVPAEKKAANKPQSSICPTDPKSGGPGRQGRSAPTWAEGPGLPSAQNPGAVFTKELYERIANLKNDDFVRIRDRVLQQSPSDPGWARLQRSFYANGCTGVSWVSQQTLNACLQHDFRYTAGPNLSPGTFSSERDAANVQLGDNVGGGTGWLAKWLTKAAGGLFYSATPTAGRPVGDLFGIMKQGA</sequence>
<evidence type="ECO:0000256" key="1">
    <source>
        <dbReference type="SAM" id="MobiDB-lite"/>
    </source>
</evidence>
<dbReference type="EMBL" id="CP108254">
    <property type="protein sequence ID" value="WTU45854.1"/>
    <property type="molecule type" value="Genomic_DNA"/>
</dbReference>
<evidence type="ECO:0000313" key="2">
    <source>
        <dbReference type="EMBL" id="WTU45854.1"/>
    </source>
</evidence>
<geneLocation type="plasmid" evidence="2">
    <name>unnamed1</name>
</geneLocation>